<dbReference type="RefSeq" id="XP_018714412.1">
    <property type="nucleotide sequence ID" value="XM_018853690.1"/>
</dbReference>
<dbReference type="Gene3D" id="1.10.287.370">
    <property type="match status" value="1"/>
</dbReference>
<protein>
    <recommendedName>
        <fullName evidence="2">DUF3835 domain-containing protein</fullName>
    </recommendedName>
</protein>
<evidence type="ECO:0000313" key="3">
    <source>
        <dbReference type="EMBL" id="OBA23931.1"/>
    </source>
</evidence>
<feature type="region of interest" description="Disordered" evidence="1">
    <location>
        <begin position="623"/>
        <end position="647"/>
    </location>
</feature>
<feature type="region of interest" description="Disordered" evidence="1">
    <location>
        <begin position="386"/>
        <end position="412"/>
    </location>
</feature>
<reference evidence="3 4" key="1">
    <citation type="submission" date="2016-05" db="EMBL/GenBank/DDBJ databases">
        <title>Comparative genomics of biotechnologically important yeasts.</title>
        <authorList>
            <consortium name="DOE Joint Genome Institute"/>
            <person name="Riley R."/>
            <person name="Haridas S."/>
            <person name="Wolfe K.H."/>
            <person name="Lopes M.R."/>
            <person name="Hittinger C.T."/>
            <person name="Goker M."/>
            <person name="Salamov A."/>
            <person name="Wisecaver J."/>
            <person name="Long T.M."/>
            <person name="Aerts A.L."/>
            <person name="Barry K."/>
            <person name="Choi C."/>
            <person name="Clum A."/>
            <person name="Coughlan A.Y."/>
            <person name="Deshpande S."/>
            <person name="Douglass A.P."/>
            <person name="Hanson S.J."/>
            <person name="Klenk H.-P."/>
            <person name="LaButti K."/>
            <person name="Lapidus A."/>
            <person name="Lindquist E."/>
            <person name="Lipzen A."/>
            <person name="Meier-kolthoff J.P."/>
            <person name="Ohm R.A."/>
            <person name="Otillar R.P."/>
            <person name="Pangilinan J."/>
            <person name="Peng Y."/>
            <person name="Rokas A."/>
            <person name="Rosa C.A."/>
            <person name="Scheuner C."/>
            <person name="Sibirny A.A."/>
            <person name="Slot J.C."/>
            <person name="Stielow J.B."/>
            <person name="Sun H."/>
            <person name="Kurtzman C.P."/>
            <person name="Blackwell M."/>
            <person name="Grigoriev I.V."/>
            <person name="Jeffries T.W."/>
        </authorList>
    </citation>
    <scope>NUCLEOTIDE SEQUENCE [LARGE SCALE GENOMIC DNA]</scope>
    <source>
        <strain evidence="3 4">NRRL YB-4993</strain>
    </source>
</reference>
<dbReference type="OrthoDB" id="21413at2759"/>
<feature type="compositionally biased region" description="Polar residues" evidence="1">
    <location>
        <begin position="403"/>
        <end position="412"/>
    </location>
</feature>
<dbReference type="InterPro" id="IPR024325">
    <property type="entry name" value="DUF3835"/>
</dbReference>
<evidence type="ECO:0000256" key="1">
    <source>
        <dbReference type="SAM" id="MobiDB-lite"/>
    </source>
</evidence>
<comment type="caution">
    <text evidence="3">The sequence shown here is derived from an EMBL/GenBank/DDBJ whole genome shotgun (WGS) entry which is preliminary data.</text>
</comment>
<dbReference type="Proteomes" id="UP000092555">
    <property type="component" value="Unassembled WGS sequence"/>
</dbReference>
<evidence type="ECO:0000259" key="2">
    <source>
        <dbReference type="Pfam" id="PF12927"/>
    </source>
</evidence>
<keyword evidence="4" id="KW-1185">Reference proteome</keyword>
<accession>A0A1A0HIV1</accession>
<name>A0A1A0HIV1_9ASCO</name>
<gene>
    <name evidence="3" type="ORF">METBIDRAFT_10135</name>
</gene>
<feature type="region of interest" description="Disordered" evidence="1">
    <location>
        <begin position="430"/>
        <end position="456"/>
    </location>
</feature>
<proteinExistence type="predicted"/>
<sequence length="647" mass="74018">MINETVHDGILGSEKARLEEQNKTLFSLLDLIVSIKNKHTDDLIVHIGCGFWTRKAPSAAIEFIMRQIKGNIDMLEKLSAQISKQSEHFGSIEVNQDYLQNDETTLTLVLPIVEIQEDLDEDGNIISTKLNNEPFSMNLSSDGVSEKTSSDVSQVEFQHILDITLKPCNVTKDVEEKRANSDEQLDELFNDMGIIVQGTDSGDITEEHENILAQIGTKATLDPTNIYELELIAGKFQTEEILLEDDHEFDYDFESEDELFEIESHSNFTSDIDTLMLPGNSDARTRLRDEIIAHRRQRQEEAEKITSNETRRVRFHDTLQIKEIEDVSQHLRNIEHKKQGLLRFKEAKLLLGEHLSSIDILEQKYDSSTLTSTDHHTVSQLESILQHSKEDEVMSDVSERTSFHSNENSTPKLNCEARVSKFRKSIASRETSQAASLNTHTQKLNKTSSSLSFDDNPKRVSNLPVVDSDIKKKNTFIDVQHSTSNTIEDEISRDQMNKLVQAYHHGEFDDDLNLTGPVVNKLDDFSLLNKIIESMNEKSPEVSHVSGFIETEIEPDAADELESSSPYSSDEDIITDCIIEREEEDFKEGDTYHTDQVQQDVIDREIAEQYHRLKKKLFTTDKHTPQEFEYDDEGTMSKFKSRQLRMD</sequence>
<feature type="domain" description="DUF3835" evidence="2">
    <location>
        <begin position="575"/>
        <end position="643"/>
    </location>
</feature>
<feature type="compositionally biased region" description="Polar residues" evidence="1">
    <location>
        <begin position="430"/>
        <end position="453"/>
    </location>
</feature>
<feature type="compositionally biased region" description="Basic and acidic residues" evidence="1">
    <location>
        <begin position="387"/>
        <end position="402"/>
    </location>
</feature>
<evidence type="ECO:0000313" key="4">
    <source>
        <dbReference type="Proteomes" id="UP000092555"/>
    </source>
</evidence>
<dbReference type="STRING" id="869754.A0A1A0HIV1"/>
<dbReference type="Pfam" id="PF12927">
    <property type="entry name" value="DUF3835"/>
    <property type="match status" value="1"/>
</dbReference>
<dbReference type="InterPro" id="IPR009053">
    <property type="entry name" value="Prefoldin"/>
</dbReference>
<dbReference type="EMBL" id="LXTC01000001">
    <property type="protein sequence ID" value="OBA23931.1"/>
    <property type="molecule type" value="Genomic_DNA"/>
</dbReference>
<organism evidence="3 4">
    <name type="scientific">Metschnikowia bicuspidata var. bicuspidata NRRL YB-4993</name>
    <dbReference type="NCBI Taxonomy" id="869754"/>
    <lineage>
        <taxon>Eukaryota</taxon>
        <taxon>Fungi</taxon>
        <taxon>Dikarya</taxon>
        <taxon>Ascomycota</taxon>
        <taxon>Saccharomycotina</taxon>
        <taxon>Pichiomycetes</taxon>
        <taxon>Metschnikowiaceae</taxon>
        <taxon>Metschnikowia</taxon>
    </lineage>
</organism>
<dbReference type="GeneID" id="30026666"/>
<dbReference type="AlphaFoldDB" id="A0A1A0HIV1"/>